<keyword evidence="4" id="KW-1185">Reference proteome</keyword>
<sequence>MGATLKLKRIVTASLVGLLFFLQLPIFQNDVVQAATEITPLKYYKDKNYRYFVGMMYYEMWGSTDGQGGELVWTDGGRQPNKGMRGDAKFTYKFQFPNRKIKNVEARVYTTGDPVAYFEQSRSDSYNDYREAISNGTTNSDIRPFQMQGVGTDTTTIPITVNMLLDALNPRNVKDEQCPTCAESTVAYRIYVPILFKIELDTSLTVKYFTEDGKSLASIFPPRQESMVVGQAYDFTPPTNSAFTYVGYKKSTTGSAPGGTIQQGNAPSFTYDGSFESYTAYLYYKTACLEPGQGTGTETGPQCPSLPEPEPAEPSVVCTPPQSAGVKTGSLMNSSAVGKIKADARGSEKFEVAKGIPTSESLYGNVWAKEYLYNNKFEKFTGTCTFTVPVSKTYKLKWTEKEDYENSKGETKSRDVNKSRSVTVTPSYEIVRHYSYWTIPGLQVFKIDTAKLYNYAFQVNGIVIEPGSSYKVATMNVETEVVNLPEPSPVSASAPSQTIDGGSSEPDVPDENLKSYAEEKTPELDVRNDKLIFNGETVMDGSMVKTKTKEPGEIKKPLSIDENALYRPGNVIPVTKSNKADNKSSGTIEYSPLDGSLGNPENERQPVDDLNSVTVHTPVVMYPSVSNDKEHNQKVYPTAGTAALVLDRPFTVTMPTSGPHRDIKGYGNRDYAKYTAYKQVLFEFDVYNEDMGKYIPAKTWIDIPVTQQQTTFRMPVWVNEGKYTVHFRSIAENAPENFTWEKMANLDLANHVAINTVPVEVIGRLYDFKVTDITDYDWQMVFRTKKGSSEPTGTAYWVGPNSIDGAPRGNTFPYLLPIRPGSHPNSGYKNVTVKTGYSFKFDFKTKGNHFGPKDHVKIVPTFYFVNKDGTKRQKVDLYYHNQTTGQKFVKIGSSQDTVTRNMVLNSPMRNIVSTELSNTAKYVATYGFADFMKQAGKKNTIGSYSLLDLTQRVRTLIGPTSDIPKTVDPGRAVASIQKWYGEYSLPAAPYVVPAGFNIAEYGRTNRLTDNSPIFLKNGYIVVNFNIETYQDGSATPHLRYYRLQGDNTPLNNQWQLEGYSNVVQDKYGHEFAAPDGDVVYYHADLSSYDDFRSSVTH</sequence>
<feature type="region of interest" description="Disordered" evidence="1">
    <location>
        <begin position="485"/>
        <end position="511"/>
    </location>
</feature>
<gene>
    <name evidence="3" type="ORF">ACE41H_13330</name>
</gene>
<dbReference type="Proteomes" id="UP001580346">
    <property type="component" value="Unassembled WGS sequence"/>
</dbReference>
<feature type="domain" description="DUF5704" evidence="2">
    <location>
        <begin position="350"/>
        <end position="529"/>
    </location>
</feature>
<evidence type="ECO:0000259" key="2">
    <source>
        <dbReference type="Pfam" id="PF18964"/>
    </source>
</evidence>
<protein>
    <submittedName>
        <fullName evidence="3">DUF5704 domain-containing protein</fullName>
    </submittedName>
</protein>
<organism evidence="3 4">
    <name type="scientific">Paenibacillus enshidis</name>
    <dbReference type="NCBI Taxonomy" id="1458439"/>
    <lineage>
        <taxon>Bacteria</taxon>
        <taxon>Bacillati</taxon>
        <taxon>Bacillota</taxon>
        <taxon>Bacilli</taxon>
        <taxon>Bacillales</taxon>
        <taxon>Paenibacillaceae</taxon>
        <taxon>Paenibacillus</taxon>
    </lineage>
</organism>
<reference evidence="3 4" key="1">
    <citation type="submission" date="2024-09" db="EMBL/GenBank/DDBJ databases">
        <title>Paenibacillus zeirhizospherea sp. nov., isolated from surface of the maize (Zea mays) roots in a horticulture field, Hungary.</title>
        <authorList>
            <person name="Marton D."/>
            <person name="Farkas M."/>
            <person name="Bedics A."/>
            <person name="Toth E."/>
            <person name="Tancsics A."/>
            <person name="Boka K."/>
            <person name="Maroti G."/>
            <person name="Kriszt B."/>
            <person name="Cserhati M."/>
        </authorList>
    </citation>
    <scope>NUCLEOTIDE SEQUENCE [LARGE SCALE GENOMIC DNA]</scope>
    <source>
        <strain evidence="3 4">KCTC 33519</strain>
    </source>
</reference>
<dbReference type="EMBL" id="JBHHMI010000010">
    <property type="protein sequence ID" value="MFB5267758.1"/>
    <property type="molecule type" value="Genomic_DNA"/>
</dbReference>
<dbReference type="InterPro" id="IPR043759">
    <property type="entry name" value="DUF5704"/>
</dbReference>
<feature type="region of interest" description="Disordered" evidence="1">
    <location>
        <begin position="295"/>
        <end position="324"/>
    </location>
</feature>
<proteinExistence type="predicted"/>
<accession>A0ABV5AU81</accession>
<name>A0ABV5AU81_9BACL</name>
<evidence type="ECO:0000313" key="4">
    <source>
        <dbReference type="Proteomes" id="UP001580346"/>
    </source>
</evidence>
<comment type="caution">
    <text evidence="3">The sequence shown here is derived from an EMBL/GenBank/DDBJ whole genome shotgun (WGS) entry which is preliminary data.</text>
</comment>
<evidence type="ECO:0000256" key="1">
    <source>
        <dbReference type="SAM" id="MobiDB-lite"/>
    </source>
</evidence>
<evidence type="ECO:0000313" key="3">
    <source>
        <dbReference type="EMBL" id="MFB5267758.1"/>
    </source>
</evidence>
<dbReference type="Pfam" id="PF18964">
    <property type="entry name" value="DUF5704"/>
    <property type="match status" value="1"/>
</dbReference>
<dbReference type="RefSeq" id="WP_375355762.1">
    <property type="nucleotide sequence ID" value="NZ_JBHHMI010000010.1"/>
</dbReference>